<dbReference type="RefSeq" id="WP_342076328.1">
    <property type="nucleotide sequence ID" value="NZ_CP151767.2"/>
</dbReference>
<gene>
    <name evidence="2" type="ORF">AABB31_18885</name>
</gene>
<accession>A0AAN0M8M9</accession>
<dbReference type="KEGG" id="yrh:AABB31_18885"/>
<dbReference type="EMBL" id="CP151767">
    <property type="protein sequence ID" value="WZU67010.1"/>
    <property type="molecule type" value="Genomic_DNA"/>
</dbReference>
<reference evidence="2 3" key="2">
    <citation type="submission" date="2024-08" db="EMBL/GenBank/DDBJ databases">
        <title>Phylogenomic analyses of a clade within the roseobacter group suggest taxonomic reassignments of species of the genera Aestuariivita, Citreicella, Loktanella, Nautella, Pelagibaca, Ruegeria, Thalassobius, Thiobacimonas and Tropicibacter, and the proposal o.</title>
        <authorList>
            <person name="Jeon C.O."/>
        </authorList>
    </citation>
    <scope>NUCLEOTIDE SEQUENCE [LARGE SCALE GENOMIC DNA]</scope>
    <source>
        <strain evidence="2 3">SS1-5</strain>
    </source>
</reference>
<sequence length="137" mass="15535">MNEVYEYRRAPNPWVIRLFGIALVLLTTLVVLTQAHHLMSVIWGLTAVLVVCMLLPKPISGIRIDDDYLVLAAWRKPRPIPLDRIAYLLVTDVSAESRITIVYKDGQQEATFAGDMPDIDELSEVMAERGIPLRDNY</sequence>
<organism evidence="2 3">
    <name type="scientific">Yoonia rhodophyticola</name>
    <dbReference type="NCBI Taxonomy" id="3137370"/>
    <lineage>
        <taxon>Bacteria</taxon>
        <taxon>Pseudomonadati</taxon>
        <taxon>Pseudomonadota</taxon>
        <taxon>Alphaproteobacteria</taxon>
        <taxon>Rhodobacterales</taxon>
        <taxon>Paracoccaceae</taxon>
        <taxon>Yoonia</taxon>
    </lineage>
</organism>
<evidence type="ECO:0000313" key="2">
    <source>
        <dbReference type="EMBL" id="WZU67010.1"/>
    </source>
</evidence>
<name>A0AAN0M8M9_9RHOB</name>
<proteinExistence type="predicted"/>
<feature type="transmembrane region" description="Helical" evidence="1">
    <location>
        <begin position="14"/>
        <end position="32"/>
    </location>
</feature>
<evidence type="ECO:0000313" key="3">
    <source>
        <dbReference type="Proteomes" id="UP001470809"/>
    </source>
</evidence>
<keyword evidence="1" id="KW-0472">Membrane</keyword>
<evidence type="ECO:0008006" key="4">
    <source>
        <dbReference type="Google" id="ProtNLM"/>
    </source>
</evidence>
<feature type="transmembrane region" description="Helical" evidence="1">
    <location>
        <begin position="38"/>
        <end position="55"/>
    </location>
</feature>
<dbReference type="AlphaFoldDB" id="A0AAN0M8M9"/>
<reference evidence="3" key="1">
    <citation type="submission" date="2024-04" db="EMBL/GenBank/DDBJ databases">
        <title>Phylogenomic analyses of a clade within the roseobacter group suggest taxonomic reassignments of species of the genera Aestuariivita, Citreicella, Loktanella, Nautella, Pelagibaca, Ruegeria, Thalassobius, Thiobacimonas and Tropicibacter, and the proposal o.</title>
        <authorList>
            <person name="Jeon C.O."/>
        </authorList>
    </citation>
    <scope>NUCLEOTIDE SEQUENCE [LARGE SCALE GENOMIC DNA]</scope>
    <source>
        <strain evidence="3">SS1-5</strain>
    </source>
</reference>
<evidence type="ECO:0000256" key="1">
    <source>
        <dbReference type="SAM" id="Phobius"/>
    </source>
</evidence>
<keyword evidence="1" id="KW-0812">Transmembrane</keyword>
<keyword evidence="1" id="KW-1133">Transmembrane helix</keyword>
<protein>
    <recommendedName>
        <fullName evidence="4">PH domain-containing protein</fullName>
    </recommendedName>
</protein>
<keyword evidence="3" id="KW-1185">Reference proteome</keyword>
<dbReference type="Proteomes" id="UP001470809">
    <property type="component" value="Chromosome"/>
</dbReference>